<name>A0ABW7XWS7_STRCE</name>
<feature type="transmembrane region" description="Helical" evidence="2">
    <location>
        <begin position="136"/>
        <end position="158"/>
    </location>
</feature>
<sequence length="359" mass="36412">MSPQHPSSGANAEAAAPRVREAGSSPTPSAPSPDAPGAPEAKATTTPTGTTPAASTPTGTTAAPEAESASTPTAKTAAAPPSSSASTAAKTTKTAKSSRTTEAPEEGVGVAAAVGTAAPGVKTATGVDGGRPRKPVLAGAAIVGAVLIAVPLLLAGGADDKERGDSAKERLTAQGSDTVLNPDSSAAVDDYVAQKPSASPAKEKPKKSEAPKVVAPQPPAPMPATSAPKPKASSSPTKKPKPKPKPKATPKPNWSTETVSATSVLEVNQAWTTNRIRMVMQTDGNLVVYNEEGKPIWASMTFGQNHRAIFQTDGNLVIHNGDDRPIWASQTWGNEGAQLVLRADAKVTIVNNGRVVWST</sequence>
<feature type="compositionally biased region" description="Basic residues" evidence="1">
    <location>
        <begin position="238"/>
        <end position="248"/>
    </location>
</feature>
<feature type="compositionally biased region" description="Polar residues" evidence="1">
    <location>
        <begin position="173"/>
        <end position="184"/>
    </location>
</feature>
<feature type="compositionally biased region" description="Low complexity" evidence="1">
    <location>
        <begin position="37"/>
        <end position="126"/>
    </location>
</feature>
<evidence type="ECO:0000259" key="3">
    <source>
        <dbReference type="PROSITE" id="PS50927"/>
    </source>
</evidence>
<comment type="caution">
    <text evidence="4">The sequence shown here is derived from an EMBL/GenBank/DDBJ whole genome shotgun (WGS) entry which is preliminary data.</text>
</comment>
<evidence type="ECO:0000256" key="1">
    <source>
        <dbReference type="SAM" id="MobiDB-lite"/>
    </source>
</evidence>
<keyword evidence="5" id="KW-1185">Reference proteome</keyword>
<evidence type="ECO:0000313" key="4">
    <source>
        <dbReference type="EMBL" id="MFI5674177.1"/>
    </source>
</evidence>
<proteinExistence type="predicted"/>
<feature type="compositionally biased region" description="Low complexity" evidence="1">
    <location>
        <begin position="223"/>
        <end position="237"/>
    </location>
</feature>
<keyword evidence="2" id="KW-0812">Transmembrane</keyword>
<keyword evidence="2" id="KW-1133">Transmembrane helix</keyword>
<feature type="region of interest" description="Disordered" evidence="1">
    <location>
        <begin position="158"/>
        <end position="257"/>
    </location>
</feature>
<dbReference type="InterPro" id="IPR036426">
    <property type="entry name" value="Bulb-type_lectin_dom_sf"/>
</dbReference>
<feature type="compositionally biased region" description="Basic and acidic residues" evidence="1">
    <location>
        <begin position="158"/>
        <end position="171"/>
    </location>
</feature>
<dbReference type="SUPFAM" id="SSF51110">
    <property type="entry name" value="alpha-D-mannose-specific plant lectins"/>
    <property type="match status" value="1"/>
</dbReference>
<dbReference type="RefSeq" id="WP_398655123.1">
    <property type="nucleotide sequence ID" value="NZ_JBITDC010000002.1"/>
</dbReference>
<organism evidence="4 5">
    <name type="scientific">Streptomyces cellulosae</name>
    <dbReference type="NCBI Taxonomy" id="1968"/>
    <lineage>
        <taxon>Bacteria</taxon>
        <taxon>Bacillati</taxon>
        <taxon>Actinomycetota</taxon>
        <taxon>Actinomycetes</taxon>
        <taxon>Kitasatosporales</taxon>
        <taxon>Streptomycetaceae</taxon>
        <taxon>Streptomyces</taxon>
    </lineage>
</organism>
<dbReference type="Gene3D" id="2.90.10.10">
    <property type="entry name" value="Bulb-type lectin domain"/>
    <property type="match status" value="2"/>
</dbReference>
<feature type="domain" description="Bulb-type lectin" evidence="3">
    <location>
        <begin position="256"/>
        <end position="359"/>
    </location>
</feature>
<feature type="compositionally biased region" description="Basic and acidic residues" evidence="1">
    <location>
        <begin position="201"/>
        <end position="210"/>
    </location>
</feature>
<dbReference type="EMBL" id="JBITDC010000002">
    <property type="protein sequence ID" value="MFI5674177.1"/>
    <property type="molecule type" value="Genomic_DNA"/>
</dbReference>
<dbReference type="InterPro" id="IPR001480">
    <property type="entry name" value="Bulb-type_lectin_dom"/>
</dbReference>
<feature type="compositionally biased region" description="Polar residues" evidence="1">
    <location>
        <begin position="1"/>
        <end position="10"/>
    </location>
</feature>
<gene>
    <name evidence="4" type="ORF">ACIA8P_05840</name>
</gene>
<dbReference type="Proteomes" id="UP001612415">
    <property type="component" value="Unassembled WGS sequence"/>
</dbReference>
<feature type="region of interest" description="Disordered" evidence="1">
    <location>
        <begin position="1"/>
        <end position="133"/>
    </location>
</feature>
<evidence type="ECO:0000256" key="2">
    <source>
        <dbReference type="SAM" id="Phobius"/>
    </source>
</evidence>
<protein>
    <submittedName>
        <fullName evidence="4">Mannose-binding protein</fullName>
    </submittedName>
</protein>
<accession>A0ABW7XWS7</accession>
<reference evidence="4 5" key="1">
    <citation type="submission" date="2024-10" db="EMBL/GenBank/DDBJ databases">
        <title>The Natural Products Discovery Center: Release of the First 8490 Sequenced Strains for Exploring Actinobacteria Biosynthetic Diversity.</title>
        <authorList>
            <person name="Kalkreuter E."/>
            <person name="Kautsar S.A."/>
            <person name="Yang D."/>
            <person name="Bader C.D."/>
            <person name="Teijaro C.N."/>
            <person name="Fluegel L."/>
            <person name="Davis C.M."/>
            <person name="Simpson J.R."/>
            <person name="Lauterbach L."/>
            <person name="Steele A.D."/>
            <person name="Gui C."/>
            <person name="Meng S."/>
            <person name="Li G."/>
            <person name="Viehrig K."/>
            <person name="Ye F."/>
            <person name="Su P."/>
            <person name="Kiefer A.F."/>
            <person name="Nichols A."/>
            <person name="Cepeda A.J."/>
            <person name="Yan W."/>
            <person name="Fan B."/>
            <person name="Jiang Y."/>
            <person name="Adhikari A."/>
            <person name="Zheng C.-J."/>
            <person name="Schuster L."/>
            <person name="Cowan T.M."/>
            <person name="Smanski M.J."/>
            <person name="Chevrette M.G."/>
            <person name="De Carvalho L.P.S."/>
            <person name="Shen B."/>
        </authorList>
    </citation>
    <scope>NUCLEOTIDE SEQUENCE [LARGE SCALE GENOMIC DNA]</scope>
    <source>
        <strain evidence="4 5">NPDC051599</strain>
    </source>
</reference>
<dbReference type="PROSITE" id="PS50927">
    <property type="entry name" value="BULB_LECTIN"/>
    <property type="match status" value="1"/>
</dbReference>
<evidence type="ECO:0000313" key="5">
    <source>
        <dbReference type="Proteomes" id="UP001612415"/>
    </source>
</evidence>
<keyword evidence="2" id="KW-0472">Membrane</keyword>
<dbReference type="SMART" id="SM00108">
    <property type="entry name" value="B_lectin"/>
    <property type="match status" value="1"/>
</dbReference>